<organism evidence="2 3">
    <name type="scientific">Haloplasma contractile SSD-17B</name>
    <dbReference type="NCBI Taxonomy" id="1033810"/>
    <lineage>
        <taxon>Bacteria</taxon>
        <taxon>Bacillati</taxon>
        <taxon>Mycoplasmatota</taxon>
        <taxon>Mollicutes</taxon>
        <taxon>Haloplasmatales</taxon>
        <taxon>Haloplasmataceae</taxon>
        <taxon>Haloplasma</taxon>
    </lineage>
</organism>
<dbReference type="EMBL" id="AFNU02000016">
    <property type="protein sequence ID" value="ERJ11120.1"/>
    <property type="molecule type" value="Genomic_DNA"/>
</dbReference>
<feature type="region of interest" description="Disordered" evidence="1">
    <location>
        <begin position="1"/>
        <end position="30"/>
    </location>
</feature>
<dbReference type="InParanoid" id="U2FDR2"/>
<dbReference type="Proteomes" id="UP000005707">
    <property type="component" value="Unassembled WGS sequence"/>
</dbReference>
<keyword evidence="3" id="KW-1185">Reference proteome</keyword>
<feature type="compositionally biased region" description="Polar residues" evidence="1">
    <location>
        <begin position="1"/>
        <end position="10"/>
    </location>
</feature>
<protein>
    <submittedName>
        <fullName evidence="2">Uncharacterized protein</fullName>
    </submittedName>
</protein>
<sequence>MFMFMNSNKQNEPEKQEERNDERNTVKQKERPLNQLVYSLVKEQESLTRLLETEVGKNFHCLRYHDNFNELLAISEKIEETMKLIIKKEEIINKILKTIAILNAQTYDEK</sequence>
<accession>U2FDR2</accession>
<reference evidence="2 3" key="1">
    <citation type="journal article" date="2011" name="J. Bacteriol.">
        <title>Genome sequence of Haloplasma contractile, an unusual contractile bacterium from a deep-sea anoxic brine lake.</title>
        <authorList>
            <person name="Antunes A."/>
            <person name="Alam I."/>
            <person name="El Dorry H."/>
            <person name="Siam R."/>
            <person name="Robertson A."/>
            <person name="Bajic V.B."/>
            <person name="Stingl U."/>
        </authorList>
    </citation>
    <scope>NUCLEOTIDE SEQUENCE [LARGE SCALE GENOMIC DNA]</scope>
    <source>
        <strain evidence="2 3">SSD-17B</strain>
    </source>
</reference>
<dbReference type="InterPro" id="IPR058705">
    <property type="entry name" value="A_ENA"/>
</dbReference>
<feature type="compositionally biased region" description="Basic and acidic residues" evidence="1">
    <location>
        <begin position="11"/>
        <end position="30"/>
    </location>
</feature>
<evidence type="ECO:0000313" key="2">
    <source>
        <dbReference type="EMBL" id="ERJ11120.1"/>
    </source>
</evidence>
<reference evidence="2 3" key="2">
    <citation type="journal article" date="2013" name="PLoS ONE">
        <title>INDIGO - INtegrated Data Warehouse of MIcrobial GenOmes with Examples from the Red Sea Extremophiles.</title>
        <authorList>
            <person name="Alam I."/>
            <person name="Antunes A."/>
            <person name="Kamau A.A."/>
            <person name="Ba Alawi W."/>
            <person name="Kalkatawi M."/>
            <person name="Stingl U."/>
            <person name="Bajic V.B."/>
        </authorList>
    </citation>
    <scope>NUCLEOTIDE SEQUENCE [LARGE SCALE GENOMIC DNA]</scope>
    <source>
        <strain evidence="2 3">SSD-17B</strain>
    </source>
</reference>
<dbReference type="AlphaFoldDB" id="U2FDR2"/>
<gene>
    <name evidence="2" type="ORF">HLPCO_002859</name>
</gene>
<evidence type="ECO:0000256" key="1">
    <source>
        <dbReference type="SAM" id="MobiDB-lite"/>
    </source>
</evidence>
<proteinExistence type="predicted"/>
<dbReference type="Pfam" id="PF26595">
    <property type="entry name" value="A_ENA"/>
    <property type="match status" value="1"/>
</dbReference>
<name>U2FDR2_9MOLU</name>
<comment type="caution">
    <text evidence="2">The sequence shown here is derived from an EMBL/GenBank/DDBJ whole genome shotgun (WGS) entry which is preliminary data.</text>
</comment>
<evidence type="ECO:0000313" key="3">
    <source>
        <dbReference type="Proteomes" id="UP000005707"/>
    </source>
</evidence>